<evidence type="ECO:0000256" key="8">
    <source>
        <dbReference type="HAMAP-Rule" id="MF_00181"/>
    </source>
</evidence>
<keyword evidence="11" id="KW-1185">Reference proteome</keyword>
<dbReference type="Gene3D" id="3.40.220.10">
    <property type="entry name" value="Leucine Aminopeptidase, subunit E, domain 1"/>
    <property type="match status" value="1"/>
</dbReference>
<keyword evidence="5 8" id="KW-0645">Protease</keyword>
<keyword evidence="8" id="KW-0479">Metal-binding</keyword>
<dbReference type="EC" id="3.4.11.10" evidence="8"/>
<dbReference type="RefSeq" id="WP_068549621.1">
    <property type="nucleotide sequence ID" value="NZ_AP013035.1"/>
</dbReference>
<dbReference type="InterPro" id="IPR023042">
    <property type="entry name" value="Peptidase_M17_leu_NH2_pept"/>
</dbReference>
<dbReference type="PANTHER" id="PTHR11963">
    <property type="entry name" value="LEUCINE AMINOPEPTIDASE-RELATED"/>
    <property type="match status" value="1"/>
</dbReference>
<dbReference type="GO" id="GO:0030145">
    <property type="term" value="F:manganese ion binding"/>
    <property type="evidence" value="ECO:0007669"/>
    <property type="project" value="UniProtKB-UniRule"/>
</dbReference>
<sequence length="462" mass="51681">MQVEIKRGRAKAELTTIITRDPQKAKSLLKKEPSPDKPAYCVIEGNHYLLVYAKETDEDNLRKVASKVVAQIEELKITSSLLELPEGLETEKIKAIVEGILLSAYSFDKYKNQENSFEVEFFLDLKDGEWKAAEEGKAAALYTNYVRDLVNEPPNNFPPERFIEEARTICNGNDSFKVKWLKGEKLLKEKFIGTYTVGKGSKNEPIFLHISYRPENSKKRLAFVGKGITFDSGGLSLKPQNFMETMKMDKAGACCLIGLLKFLKEQRPKVAVDIIIPSAENMPDGSSYRPDDIITFRNGKSVEIHSTDAEGRLLLADGLIYASELRPDAIINVATLTGACVVALGKYTAGVFSNDNNLQNSLLELSKKSGEKMWPLPLDEDLKEDLKTPHADIRNNGKSRYGGAITAALFLKEFVAENIPWAHIDIAGPAYIDTKWKYYRDGATGIPLRTLINFVRNYDSLP</sequence>
<comment type="catalytic activity">
    <reaction evidence="2 8">
        <text>Release of an N-terminal amino acid, preferentially leucine, but not glutamic or aspartic acids.</text>
        <dbReference type="EC" id="3.4.11.10"/>
    </reaction>
</comment>
<keyword evidence="4 8" id="KW-0031">Aminopeptidase</keyword>
<feature type="binding site" evidence="8">
    <location>
        <position position="249"/>
    </location>
    <ligand>
        <name>Mn(2+)</name>
        <dbReference type="ChEBI" id="CHEBI:29035"/>
        <label>2</label>
    </ligand>
</feature>
<dbReference type="PROSITE" id="PS00631">
    <property type="entry name" value="CYTOSOL_AP"/>
    <property type="match status" value="1"/>
</dbReference>
<dbReference type="CDD" id="cd00433">
    <property type="entry name" value="Peptidase_M17"/>
    <property type="match status" value="1"/>
</dbReference>
<feature type="binding site" evidence="8">
    <location>
        <position position="310"/>
    </location>
    <ligand>
        <name>Mn(2+)</name>
        <dbReference type="ChEBI" id="CHEBI:29035"/>
        <label>1</label>
    </ligand>
</feature>
<reference evidence="11" key="1">
    <citation type="journal article" date="2018" name="Science">
        <title>A primordial and reversible TCA cycle in a facultatively chemolithoautotrophic thermophile.</title>
        <authorList>
            <person name="Nunoura T."/>
            <person name="Chikaraishi Y."/>
            <person name="Izaki R."/>
            <person name="Suwa T."/>
            <person name="Sato T."/>
            <person name="Harada T."/>
            <person name="Mori K."/>
            <person name="Kato Y."/>
            <person name="Miyazaki M."/>
            <person name="Shimamura S."/>
            <person name="Yanagawa K."/>
            <person name="Shuto A."/>
            <person name="Ohkouchi N."/>
            <person name="Fujita N."/>
            <person name="Takaki Y."/>
            <person name="Atomi H."/>
            <person name="Takai K."/>
        </authorList>
    </citation>
    <scope>NUCLEOTIDE SEQUENCE [LARGE SCALE GENOMIC DNA]</scope>
    <source>
        <strain evidence="11">DSM 17441 / JCM 13301 / NBRC 103674 / ABI70S6</strain>
    </source>
</reference>
<feature type="active site" evidence="8">
    <location>
        <position position="238"/>
    </location>
</feature>
<evidence type="ECO:0000259" key="9">
    <source>
        <dbReference type="PROSITE" id="PS00631"/>
    </source>
</evidence>
<keyword evidence="7 8" id="KW-0464">Manganese</keyword>
<dbReference type="AlphaFoldDB" id="A0A0S3QTH9"/>
<feature type="domain" description="Cytosol aminopeptidase" evidence="9">
    <location>
        <begin position="306"/>
        <end position="313"/>
    </location>
</feature>
<feature type="binding site" evidence="8">
    <location>
        <position position="231"/>
    </location>
    <ligand>
        <name>Mn(2+)</name>
        <dbReference type="ChEBI" id="CHEBI:29035"/>
        <label>1</label>
    </ligand>
</feature>
<dbReference type="GO" id="GO:0005737">
    <property type="term" value="C:cytoplasm"/>
    <property type="evidence" value="ECO:0007669"/>
    <property type="project" value="UniProtKB-SubCell"/>
</dbReference>
<dbReference type="GO" id="GO:0070006">
    <property type="term" value="F:metalloaminopeptidase activity"/>
    <property type="evidence" value="ECO:0007669"/>
    <property type="project" value="InterPro"/>
</dbReference>
<name>A0A0S3QTH9_THET7</name>
<feature type="binding site" evidence="8">
    <location>
        <position position="226"/>
    </location>
    <ligand>
        <name>Mn(2+)</name>
        <dbReference type="ChEBI" id="CHEBI:29035"/>
        <label>2</label>
    </ligand>
</feature>
<dbReference type="EC" id="3.4.11.1" evidence="8"/>
<comment type="subcellular location">
    <subcellularLocation>
        <location evidence="8">Cytoplasm</location>
    </subcellularLocation>
</comment>
<dbReference type="PATRIC" id="fig|1298851.3.peg.858"/>
<dbReference type="PRINTS" id="PR00481">
    <property type="entry name" value="LAMNOPPTDASE"/>
</dbReference>
<dbReference type="Pfam" id="PF00883">
    <property type="entry name" value="Peptidase_M17"/>
    <property type="match status" value="1"/>
</dbReference>
<protein>
    <recommendedName>
        <fullName evidence="8">Probable cytosol aminopeptidase</fullName>
        <ecNumber evidence="8">3.4.11.1</ecNumber>
    </recommendedName>
    <alternativeName>
        <fullName evidence="8">Leucine aminopeptidase</fullName>
        <shortName evidence="8">LAP</shortName>
        <ecNumber evidence="8">3.4.11.10</ecNumber>
    </alternativeName>
    <alternativeName>
        <fullName evidence="8">Leucyl aminopeptidase</fullName>
    </alternativeName>
</protein>
<comment type="catalytic activity">
    <reaction evidence="1 8">
        <text>Release of an N-terminal amino acid, Xaa-|-Yaa-, in which Xaa is preferably Leu, but may be other amino acids including Pro although not Arg or Lys, and Yaa may be Pro. Amino acid amides and methyl esters are also readily hydrolyzed, but rates on arylamides are exceedingly low.</text>
        <dbReference type="EC" id="3.4.11.1"/>
    </reaction>
</comment>
<evidence type="ECO:0000256" key="4">
    <source>
        <dbReference type="ARBA" id="ARBA00022438"/>
    </source>
</evidence>
<evidence type="ECO:0000256" key="7">
    <source>
        <dbReference type="ARBA" id="ARBA00023211"/>
    </source>
</evidence>
<evidence type="ECO:0000313" key="10">
    <source>
        <dbReference type="EMBL" id="BAT71623.1"/>
    </source>
</evidence>
<dbReference type="InterPro" id="IPR043472">
    <property type="entry name" value="Macro_dom-like"/>
</dbReference>
<dbReference type="InterPro" id="IPR008283">
    <property type="entry name" value="Peptidase_M17_N"/>
</dbReference>
<dbReference type="Pfam" id="PF02789">
    <property type="entry name" value="Peptidase_M17_N"/>
    <property type="match status" value="1"/>
</dbReference>
<evidence type="ECO:0000256" key="2">
    <source>
        <dbReference type="ARBA" id="ARBA00000967"/>
    </source>
</evidence>
<comment type="similarity">
    <text evidence="3 8">Belongs to the peptidase M17 family.</text>
</comment>
<dbReference type="Proteomes" id="UP000063234">
    <property type="component" value="Chromosome"/>
</dbReference>
<evidence type="ECO:0000313" key="11">
    <source>
        <dbReference type="Proteomes" id="UP000063234"/>
    </source>
</evidence>
<feature type="binding site" evidence="8">
    <location>
        <position position="310"/>
    </location>
    <ligand>
        <name>Mn(2+)</name>
        <dbReference type="ChEBI" id="CHEBI:29035"/>
        <label>2</label>
    </ligand>
</feature>
<dbReference type="GO" id="GO:0006508">
    <property type="term" value="P:proteolysis"/>
    <property type="evidence" value="ECO:0007669"/>
    <property type="project" value="UniProtKB-KW"/>
</dbReference>
<comment type="cofactor">
    <cofactor evidence="8">
        <name>Mn(2+)</name>
        <dbReference type="ChEBI" id="CHEBI:29035"/>
    </cofactor>
    <text evidence="8">Binds 2 manganese ions per subunit.</text>
</comment>
<dbReference type="OrthoDB" id="9809354at2"/>
<dbReference type="PANTHER" id="PTHR11963:SF23">
    <property type="entry name" value="CYTOSOL AMINOPEPTIDASE"/>
    <property type="match status" value="1"/>
</dbReference>
<dbReference type="KEGG" id="ttk:TST_0823"/>
<dbReference type="InterPro" id="IPR011356">
    <property type="entry name" value="Leucine_aapep/pepB"/>
</dbReference>
<dbReference type="EMBL" id="AP013035">
    <property type="protein sequence ID" value="BAT71623.1"/>
    <property type="molecule type" value="Genomic_DNA"/>
</dbReference>
<dbReference type="STRING" id="1298851.TST_0823"/>
<evidence type="ECO:0000256" key="1">
    <source>
        <dbReference type="ARBA" id="ARBA00000135"/>
    </source>
</evidence>
<proteinExistence type="inferred from homology"/>
<evidence type="ECO:0000256" key="5">
    <source>
        <dbReference type="ARBA" id="ARBA00022670"/>
    </source>
</evidence>
<dbReference type="InterPro" id="IPR000819">
    <property type="entry name" value="Peptidase_M17_C"/>
</dbReference>
<keyword evidence="6 8" id="KW-0378">Hydrolase</keyword>
<keyword evidence="8" id="KW-0963">Cytoplasm</keyword>
<dbReference type="SUPFAM" id="SSF52949">
    <property type="entry name" value="Macro domain-like"/>
    <property type="match status" value="1"/>
</dbReference>
<comment type="function">
    <text evidence="8">Presumably involved in the processing and regular turnover of intracellular proteins. Catalyzes the removal of unsubstituted N-terminal amino acids from various peptides.</text>
</comment>
<dbReference type="HAMAP" id="MF_00181">
    <property type="entry name" value="Cytosol_peptidase_M17"/>
    <property type="match status" value="1"/>
</dbReference>
<accession>A0A0S3QTH9</accession>
<evidence type="ECO:0000256" key="6">
    <source>
        <dbReference type="ARBA" id="ARBA00022801"/>
    </source>
</evidence>
<gene>
    <name evidence="8 10" type="primary">pepA</name>
    <name evidence="10" type="ORF">TST_0823</name>
</gene>
<feature type="binding site" evidence="8">
    <location>
        <position position="231"/>
    </location>
    <ligand>
        <name>Mn(2+)</name>
        <dbReference type="ChEBI" id="CHEBI:29035"/>
        <label>2</label>
    </ligand>
</feature>
<organism evidence="10 11">
    <name type="scientific">Thermosulfidibacter takaii (strain DSM 17441 / JCM 13301 / NBRC 103674 / ABI70S6)</name>
    <dbReference type="NCBI Taxonomy" id="1298851"/>
    <lineage>
        <taxon>Bacteria</taxon>
        <taxon>Pseudomonadati</taxon>
        <taxon>Thermosulfidibacterota</taxon>
        <taxon>Thermosulfidibacteria</taxon>
        <taxon>Thermosulfidibacterales</taxon>
        <taxon>Thermosulfidibacteraceae</taxon>
    </lineage>
</organism>
<feature type="binding site" evidence="8">
    <location>
        <position position="308"/>
    </location>
    <ligand>
        <name>Mn(2+)</name>
        <dbReference type="ChEBI" id="CHEBI:29035"/>
        <label>1</label>
    </ligand>
</feature>
<dbReference type="Gene3D" id="3.40.630.10">
    <property type="entry name" value="Zn peptidases"/>
    <property type="match status" value="1"/>
</dbReference>
<evidence type="ECO:0000256" key="3">
    <source>
        <dbReference type="ARBA" id="ARBA00009528"/>
    </source>
</evidence>
<dbReference type="SUPFAM" id="SSF53187">
    <property type="entry name" value="Zn-dependent exopeptidases"/>
    <property type="match status" value="1"/>
</dbReference>
<feature type="active site" evidence="8">
    <location>
        <position position="312"/>
    </location>
</feature>